<evidence type="ECO:0000313" key="9">
    <source>
        <dbReference type="Proteomes" id="UP000183975"/>
    </source>
</evidence>
<keyword evidence="9" id="KW-1185">Reference proteome</keyword>
<comment type="subcellular location">
    <subcellularLocation>
        <location evidence="1">Cell membrane</location>
        <topology evidence="1">Multi-pass membrane protein</topology>
    </subcellularLocation>
</comment>
<gene>
    <name evidence="8" type="ORF">SAMN02745138_00418</name>
</gene>
<dbReference type="EMBL" id="FRAH01000005">
    <property type="protein sequence ID" value="SHJ74278.1"/>
    <property type="molecule type" value="Genomic_DNA"/>
</dbReference>
<name>A0A1M6LSP5_9FIRM</name>
<feature type="transmembrane region" description="Helical" evidence="7">
    <location>
        <begin position="357"/>
        <end position="380"/>
    </location>
</feature>
<dbReference type="GO" id="GO:0042910">
    <property type="term" value="F:xenobiotic transmembrane transporter activity"/>
    <property type="evidence" value="ECO:0007669"/>
    <property type="project" value="InterPro"/>
</dbReference>
<evidence type="ECO:0000256" key="3">
    <source>
        <dbReference type="ARBA" id="ARBA00022475"/>
    </source>
</evidence>
<evidence type="ECO:0000256" key="4">
    <source>
        <dbReference type="ARBA" id="ARBA00022692"/>
    </source>
</evidence>
<dbReference type="CDD" id="cd13138">
    <property type="entry name" value="MATE_yoeA_like"/>
    <property type="match status" value="1"/>
</dbReference>
<dbReference type="GeneID" id="78177188"/>
<evidence type="ECO:0000256" key="1">
    <source>
        <dbReference type="ARBA" id="ARBA00004651"/>
    </source>
</evidence>
<keyword evidence="3" id="KW-1003">Cell membrane</keyword>
<organism evidence="8 9">
    <name type="scientific">Anaerotignum lactatifermentans DSM 14214</name>
    <dbReference type="NCBI Taxonomy" id="1121323"/>
    <lineage>
        <taxon>Bacteria</taxon>
        <taxon>Bacillati</taxon>
        <taxon>Bacillota</taxon>
        <taxon>Clostridia</taxon>
        <taxon>Lachnospirales</taxon>
        <taxon>Anaerotignaceae</taxon>
        <taxon>Anaerotignum</taxon>
    </lineage>
</organism>
<dbReference type="Pfam" id="PF01554">
    <property type="entry name" value="MatE"/>
    <property type="match status" value="2"/>
</dbReference>
<sequence length="449" mass="48639">MENNTFLEGKIAAPLIRFAIPLMMSLVLQALYGGVDLMVVGKFGTTASISAVATGGQVMQAATVIITGLTMGVTVLLGQAIGAKKPEEAAHIVAGQIKLFTCIALLITVVLVCFAKQASLLMRVPEEALPETITYIRICASGMIFITAYNSVSGIFRGMGNSRSPFLFVLIACTINIILDFVFVGLFHMSTAGAALATVIAQASSFFFSIVYMKYTKKRRLPFRLKLSDFKQKGAVRRIISLGLPIAAQDFQVTVSFLIITSILNSLGVVASASVGIAEKLFVFLALVPMSFMSALSAFVAQNVGANNISRATKAFFVAVRISFCCGFMVFLLTFLQGDFLASIFTNDPEVIASTQLYLKSCSFEYLLTAINFCMLGYFNGRGRTKFVLLQGVLTVFLVRIPLSYFLSRLPGTNLLIIGIAVPMSALFELLLCIGFFIKLQKEKKVVMP</sequence>
<keyword evidence="5 7" id="KW-1133">Transmembrane helix</keyword>
<feature type="transmembrane region" description="Helical" evidence="7">
    <location>
        <begin position="12"/>
        <end position="32"/>
    </location>
</feature>
<feature type="transmembrane region" description="Helical" evidence="7">
    <location>
        <begin position="281"/>
        <end position="304"/>
    </location>
</feature>
<dbReference type="PANTHER" id="PTHR43549">
    <property type="entry name" value="MULTIDRUG RESISTANCE PROTEIN YPNP-RELATED"/>
    <property type="match status" value="1"/>
</dbReference>
<feature type="transmembrane region" description="Helical" evidence="7">
    <location>
        <begin position="164"/>
        <end position="187"/>
    </location>
</feature>
<evidence type="ECO:0000256" key="7">
    <source>
        <dbReference type="SAM" id="Phobius"/>
    </source>
</evidence>
<dbReference type="Proteomes" id="UP000183975">
    <property type="component" value="Unassembled WGS sequence"/>
</dbReference>
<feature type="transmembrane region" description="Helical" evidence="7">
    <location>
        <begin position="99"/>
        <end position="122"/>
    </location>
</feature>
<keyword evidence="4 7" id="KW-0812">Transmembrane</keyword>
<dbReference type="RefSeq" id="WP_072848650.1">
    <property type="nucleotide sequence ID" value="NZ_FRAH01000005.1"/>
</dbReference>
<feature type="transmembrane region" description="Helical" evidence="7">
    <location>
        <begin position="58"/>
        <end position="78"/>
    </location>
</feature>
<protein>
    <submittedName>
        <fullName evidence="8">Putative efflux protein, MATE family</fullName>
    </submittedName>
</protein>
<dbReference type="GO" id="GO:0015297">
    <property type="term" value="F:antiporter activity"/>
    <property type="evidence" value="ECO:0007669"/>
    <property type="project" value="InterPro"/>
</dbReference>
<evidence type="ECO:0000256" key="2">
    <source>
        <dbReference type="ARBA" id="ARBA00022448"/>
    </source>
</evidence>
<dbReference type="AlphaFoldDB" id="A0A1M6LSP5"/>
<feature type="transmembrane region" description="Helical" evidence="7">
    <location>
        <begin position="193"/>
        <end position="215"/>
    </location>
</feature>
<proteinExistence type="predicted"/>
<evidence type="ECO:0000256" key="5">
    <source>
        <dbReference type="ARBA" id="ARBA00022989"/>
    </source>
</evidence>
<accession>A0A1M6LSP5</accession>
<dbReference type="InterPro" id="IPR048279">
    <property type="entry name" value="MdtK-like"/>
</dbReference>
<reference evidence="8 9" key="1">
    <citation type="submission" date="2016-11" db="EMBL/GenBank/DDBJ databases">
        <authorList>
            <person name="Jaros S."/>
            <person name="Januszkiewicz K."/>
            <person name="Wedrychowicz H."/>
        </authorList>
    </citation>
    <scope>NUCLEOTIDE SEQUENCE [LARGE SCALE GENOMIC DNA]</scope>
    <source>
        <strain evidence="8 9">DSM 14214</strain>
    </source>
</reference>
<dbReference type="PANTHER" id="PTHR43549:SF3">
    <property type="entry name" value="MULTIDRUG RESISTANCE PROTEIN YPNP-RELATED"/>
    <property type="match status" value="1"/>
</dbReference>
<dbReference type="OrthoDB" id="9776324at2"/>
<dbReference type="InterPro" id="IPR002528">
    <property type="entry name" value="MATE_fam"/>
</dbReference>
<dbReference type="InterPro" id="IPR052031">
    <property type="entry name" value="Membrane_Transporter-Flippase"/>
</dbReference>
<dbReference type="NCBIfam" id="TIGR00797">
    <property type="entry name" value="matE"/>
    <property type="match status" value="1"/>
</dbReference>
<evidence type="ECO:0000256" key="6">
    <source>
        <dbReference type="ARBA" id="ARBA00023136"/>
    </source>
</evidence>
<feature type="transmembrane region" description="Helical" evidence="7">
    <location>
        <begin position="316"/>
        <end position="337"/>
    </location>
</feature>
<dbReference type="PIRSF" id="PIRSF006603">
    <property type="entry name" value="DinF"/>
    <property type="match status" value="1"/>
</dbReference>
<evidence type="ECO:0000313" key="8">
    <source>
        <dbReference type="EMBL" id="SHJ74278.1"/>
    </source>
</evidence>
<feature type="transmembrane region" description="Helical" evidence="7">
    <location>
        <begin position="387"/>
        <end position="407"/>
    </location>
</feature>
<keyword evidence="2" id="KW-0813">Transport</keyword>
<keyword evidence="6 7" id="KW-0472">Membrane</keyword>
<feature type="transmembrane region" description="Helical" evidence="7">
    <location>
        <begin position="413"/>
        <end position="438"/>
    </location>
</feature>
<feature type="transmembrane region" description="Helical" evidence="7">
    <location>
        <begin position="134"/>
        <end position="152"/>
    </location>
</feature>
<dbReference type="GO" id="GO:0005886">
    <property type="term" value="C:plasma membrane"/>
    <property type="evidence" value="ECO:0007669"/>
    <property type="project" value="UniProtKB-SubCell"/>
</dbReference>